<evidence type="ECO:0000256" key="1">
    <source>
        <dbReference type="ARBA" id="ARBA00023157"/>
    </source>
</evidence>
<feature type="compositionally biased region" description="Low complexity" evidence="2">
    <location>
        <begin position="25"/>
        <end position="68"/>
    </location>
</feature>
<keyword evidence="1" id="KW-1015">Disulfide bond</keyword>
<dbReference type="EMBL" id="GBBK01001708">
    <property type="protein sequence ID" value="JAC22774.1"/>
    <property type="molecule type" value="mRNA"/>
</dbReference>
<dbReference type="Gene3D" id="3.20.20.80">
    <property type="entry name" value="Glycosidases"/>
    <property type="match status" value="1"/>
</dbReference>
<dbReference type="FunFam" id="3.10.50.10:FF:000001">
    <property type="entry name" value="Chitinase 3-like 1"/>
    <property type="match status" value="1"/>
</dbReference>
<dbReference type="GO" id="GO:0005975">
    <property type="term" value="P:carbohydrate metabolic process"/>
    <property type="evidence" value="ECO:0007669"/>
    <property type="project" value="InterPro"/>
</dbReference>
<evidence type="ECO:0000256" key="2">
    <source>
        <dbReference type="SAM" id="MobiDB-lite"/>
    </source>
</evidence>
<evidence type="ECO:0000313" key="5">
    <source>
        <dbReference type="EMBL" id="JAC22774.1"/>
    </source>
</evidence>
<name>A0A023FND8_AMBCJ</name>
<keyword evidence="3" id="KW-0732">Signal</keyword>
<dbReference type="PANTHER" id="PTHR11177:SF144">
    <property type="entry name" value="CHITINASE 5"/>
    <property type="match status" value="1"/>
</dbReference>
<protein>
    <submittedName>
        <fullName evidence="5">Putative chitinase</fullName>
    </submittedName>
</protein>
<dbReference type="GO" id="GO:0006032">
    <property type="term" value="P:chitin catabolic process"/>
    <property type="evidence" value="ECO:0007669"/>
    <property type="project" value="TreeGrafter"/>
</dbReference>
<dbReference type="GO" id="GO:0008061">
    <property type="term" value="F:chitin binding"/>
    <property type="evidence" value="ECO:0007669"/>
    <property type="project" value="InterPro"/>
</dbReference>
<dbReference type="Gene3D" id="3.10.50.10">
    <property type="match status" value="1"/>
</dbReference>
<dbReference type="InterPro" id="IPR001223">
    <property type="entry name" value="Glyco_hydro18_cat"/>
</dbReference>
<feature type="signal peptide" evidence="3">
    <location>
        <begin position="1"/>
        <end position="17"/>
    </location>
</feature>
<dbReference type="GO" id="GO:0004568">
    <property type="term" value="F:chitinase activity"/>
    <property type="evidence" value="ECO:0007669"/>
    <property type="project" value="TreeGrafter"/>
</dbReference>
<sequence>MKLIALPLALLLTCALGMPQQDGGATTASTSSTSQSTSAASSSSTSQAPANATSSTTSTTRSGAASSGRSPVVCYYYGWANTRPNPANYGVDDIPGDLCTHVNFAYAGVDPQTWELKSEVPEYESNRELFKNFTAIKTRYTQLKTLLSVGGWQHENGVFSAMAASADRRALFIESVLRWMKEYNLDGVDMAWPFPGVSYRGGSPRDKENYASLIRQLAGAFEGKGLLLTVVVPLPEEFLEAGYDIPEISKHVDWINAQAYDLRGVWNGVTDVHTPLFSRSIDVGPQKTLNVKDGLARIVSSGAPKSKVVMGIAFFGRGFTLLDPAQHGLHALVNRDVPPHAGPFVRSNEVFAYYEICLNLKGNWKREFDEEGKCPYIYYRDQWIGYDDAVSIRHKINFLLQEGYRGVYVFNNDLDDFRGFCGETNILLKTINEGLNGNKNEVAASA</sequence>
<feature type="domain" description="GH18" evidence="4">
    <location>
        <begin position="70"/>
        <end position="438"/>
    </location>
</feature>
<dbReference type="PROSITE" id="PS51910">
    <property type="entry name" value="GH18_2"/>
    <property type="match status" value="1"/>
</dbReference>
<dbReference type="InterPro" id="IPR029070">
    <property type="entry name" value="Chitinase_insertion_sf"/>
</dbReference>
<dbReference type="GO" id="GO:0005576">
    <property type="term" value="C:extracellular region"/>
    <property type="evidence" value="ECO:0007669"/>
    <property type="project" value="TreeGrafter"/>
</dbReference>
<reference evidence="5" key="1">
    <citation type="submission" date="2014-03" db="EMBL/GenBank/DDBJ databases">
        <title>The sialotranscriptome of Amblyomma triste, Amblyomma parvum and Amblyomma cajennense ticks, uncovered by 454-based RNA-seq.</title>
        <authorList>
            <person name="Garcia G.R."/>
            <person name="Gardinassi L.G."/>
            <person name="Ribeiro J.M."/>
            <person name="Anatriello E."/>
            <person name="Ferreira B.R."/>
            <person name="Moreira H.N."/>
            <person name="Mafra C."/>
            <person name="Olegario M.M."/>
            <person name="Szabo P.J."/>
            <person name="Miranda-Santos I.K."/>
            <person name="Maruyama S.R."/>
        </authorList>
    </citation>
    <scope>NUCLEOTIDE SEQUENCE</scope>
    <source>
        <strain evidence="5">Uberlandia</strain>
        <tissue evidence="5">Salivary glands</tissue>
    </source>
</reference>
<accession>A0A023FND8</accession>
<dbReference type="AlphaFoldDB" id="A0A023FND8"/>
<dbReference type="InterPro" id="IPR011583">
    <property type="entry name" value="Chitinase_II/V-like_cat"/>
</dbReference>
<proteinExistence type="evidence at transcript level"/>
<dbReference type="Pfam" id="PF00704">
    <property type="entry name" value="Glyco_hydro_18"/>
    <property type="match status" value="1"/>
</dbReference>
<dbReference type="InterPro" id="IPR050314">
    <property type="entry name" value="Glycosyl_Hydrlase_18"/>
</dbReference>
<dbReference type="InterPro" id="IPR017853">
    <property type="entry name" value="GH"/>
</dbReference>
<feature type="region of interest" description="Disordered" evidence="2">
    <location>
        <begin position="22"/>
        <end position="68"/>
    </location>
</feature>
<organism evidence="5">
    <name type="scientific">Amblyomma cajennense</name>
    <name type="common">Cayenne tick</name>
    <name type="synonym">Acarus cajennensis</name>
    <dbReference type="NCBI Taxonomy" id="34607"/>
    <lineage>
        <taxon>Eukaryota</taxon>
        <taxon>Metazoa</taxon>
        <taxon>Ecdysozoa</taxon>
        <taxon>Arthropoda</taxon>
        <taxon>Chelicerata</taxon>
        <taxon>Arachnida</taxon>
        <taxon>Acari</taxon>
        <taxon>Parasitiformes</taxon>
        <taxon>Ixodida</taxon>
        <taxon>Ixodoidea</taxon>
        <taxon>Ixodidae</taxon>
        <taxon>Amblyomminae</taxon>
        <taxon>Amblyomma</taxon>
    </lineage>
</organism>
<dbReference type="SUPFAM" id="SSF51445">
    <property type="entry name" value="(Trans)glycosidases"/>
    <property type="match status" value="1"/>
</dbReference>
<evidence type="ECO:0000259" key="4">
    <source>
        <dbReference type="PROSITE" id="PS51910"/>
    </source>
</evidence>
<dbReference type="PANTHER" id="PTHR11177">
    <property type="entry name" value="CHITINASE"/>
    <property type="match status" value="1"/>
</dbReference>
<evidence type="ECO:0000256" key="3">
    <source>
        <dbReference type="SAM" id="SignalP"/>
    </source>
</evidence>
<feature type="chain" id="PRO_5001515605" evidence="3">
    <location>
        <begin position="18"/>
        <end position="446"/>
    </location>
</feature>
<dbReference type="SMART" id="SM00636">
    <property type="entry name" value="Glyco_18"/>
    <property type="match status" value="1"/>
</dbReference>
<dbReference type="SUPFAM" id="SSF54556">
    <property type="entry name" value="Chitinase insertion domain"/>
    <property type="match status" value="1"/>
</dbReference>